<evidence type="ECO:0000256" key="1">
    <source>
        <dbReference type="SAM" id="SignalP"/>
    </source>
</evidence>
<dbReference type="Proteomes" id="UP001341840">
    <property type="component" value="Unassembled WGS sequence"/>
</dbReference>
<comment type="caution">
    <text evidence="2">The sequence shown here is derived from an EMBL/GenBank/DDBJ whole genome shotgun (WGS) entry which is preliminary data.</text>
</comment>
<feature type="signal peptide" evidence="1">
    <location>
        <begin position="1"/>
        <end position="18"/>
    </location>
</feature>
<keyword evidence="3" id="KW-1185">Reference proteome</keyword>
<reference evidence="2 3" key="1">
    <citation type="journal article" date="2023" name="Plants (Basel)">
        <title>Bridging the Gap: Combining Genomics and Transcriptomics Approaches to Understand Stylosanthes scabra, an Orphan Legume from the Brazilian Caatinga.</title>
        <authorList>
            <person name="Ferreira-Neto J.R.C."/>
            <person name="da Silva M.D."/>
            <person name="Binneck E."/>
            <person name="de Melo N.F."/>
            <person name="da Silva R.H."/>
            <person name="de Melo A.L.T.M."/>
            <person name="Pandolfi V."/>
            <person name="Bustamante F.O."/>
            <person name="Brasileiro-Vidal A.C."/>
            <person name="Benko-Iseppon A.M."/>
        </authorList>
    </citation>
    <scope>NUCLEOTIDE SEQUENCE [LARGE SCALE GENOMIC DNA]</scope>
    <source>
        <tissue evidence="2">Leaves</tissue>
    </source>
</reference>
<protein>
    <submittedName>
        <fullName evidence="2">Uncharacterized protein</fullName>
    </submittedName>
</protein>
<keyword evidence="1" id="KW-0732">Signal</keyword>
<organism evidence="2 3">
    <name type="scientific">Stylosanthes scabra</name>
    <dbReference type="NCBI Taxonomy" id="79078"/>
    <lineage>
        <taxon>Eukaryota</taxon>
        <taxon>Viridiplantae</taxon>
        <taxon>Streptophyta</taxon>
        <taxon>Embryophyta</taxon>
        <taxon>Tracheophyta</taxon>
        <taxon>Spermatophyta</taxon>
        <taxon>Magnoliopsida</taxon>
        <taxon>eudicotyledons</taxon>
        <taxon>Gunneridae</taxon>
        <taxon>Pentapetalae</taxon>
        <taxon>rosids</taxon>
        <taxon>fabids</taxon>
        <taxon>Fabales</taxon>
        <taxon>Fabaceae</taxon>
        <taxon>Papilionoideae</taxon>
        <taxon>50 kb inversion clade</taxon>
        <taxon>dalbergioids sensu lato</taxon>
        <taxon>Dalbergieae</taxon>
        <taxon>Pterocarpus clade</taxon>
        <taxon>Stylosanthes</taxon>
    </lineage>
</organism>
<sequence length="179" mass="19395">MQSHQSLLLLFLSLPLRFHQVIVSVESEVLTVSSSPSPVLLMVSSPPASAYRCFAAAHRPLVSLTEMDFSGEVCIPVEEEDGGGRCSTSNSAVNPKSTFNPLDNGSFSGIGGRNTPEPEDEDPFLLDLRPLRASAFFLVLQALLSLIRSWVTSLSLKGFWRCLMRQGAGTVSSFSFLEG</sequence>
<name>A0ABU6W907_9FABA</name>
<evidence type="ECO:0000313" key="3">
    <source>
        <dbReference type="Proteomes" id="UP001341840"/>
    </source>
</evidence>
<gene>
    <name evidence="2" type="ORF">PIB30_017843</name>
</gene>
<accession>A0ABU6W907</accession>
<feature type="chain" id="PRO_5046080376" evidence="1">
    <location>
        <begin position="19"/>
        <end position="179"/>
    </location>
</feature>
<evidence type="ECO:0000313" key="2">
    <source>
        <dbReference type="EMBL" id="MED6181271.1"/>
    </source>
</evidence>
<proteinExistence type="predicted"/>
<dbReference type="EMBL" id="JASCZI010181295">
    <property type="protein sequence ID" value="MED6181271.1"/>
    <property type="molecule type" value="Genomic_DNA"/>
</dbReference>